<sequence>MISKKARVKLRKFHQYVGLVLGVQLLFWIISGIYFAWVPFDKVKGRDLARQSATEIDLDSVVPLTSLPDLSDKVIKQLKLVHSAGNDPVYKVETEIGWLVYDAVSGKQVKRMSEEAIRRSAQADYKGSAGISEVYFLDADPPQEYKGPLPVFVVDFDDLRGTRLYLDGSTGEIKARRNHFWRLFDFFWMLHILDFEDREDFNNPLLKLVSLGSLFIVFSGYGIYYTSYRLRKIKVKKH</sequence>
<keyword evidence="1" id="KW-0812">Transmembrane</keyword>
<keyword evidence="1" id="KW-1133">Transmembrane helix</keyword>
<dbReference type="STRING" id="1513793.SAMN06296036_1397"/>
<protein>
    <recommendedName>
        <fullName evidence="4">PepSY-associated TM region</fullName>
    </recommendedName>
</protein>
<dbReference type="AlphaFoldDB" id="A0A1Y6CPL8"/>
<dbReference type="OrthoDB" id="9806195at2"/>
<gene>
    <name evidence="2" type="ORF">SAMN06296036_1397</name>
</gene>
<evidence type="ECO:0000313" key="3">
    <source>
        <dbReference type="Proteomes" id="UP000192907"/>
    </source>
</evidence>
<name>A0A1Y6CPL8_9BACT</name>
<accession>A0A1Y6CPL8</accession>
<keyword evidence="3" id="KW-1185">Reference proteome</keyword>
<dbReference type="Proteomes" id="UP000192907">
    <property type="component" value="Unassembled WGS sequence"/>
</dbReference>
<evidence type="ECO:0008006" key="4">
    <source>
        <dbReference type="Google" id="ProtNLM"/>
    </source>
</evidence>
<evidence type="ECO:0000256" key="1">
    <source>
        <dbReference type="SAM" id="Phobius"/>
    </source>
</evidence>
<keyword evidence="1" id="KW-0472">Membrane</keyword>
<proteinExistence type="predicted"/>
<dbReference type="EMBL" id="FWZT01000039">
    <property type="protein sequence ID" value="SMF82022.1"/>
    <property type="molecule type" value="Genomic_DNA"/>
</dbReference>
<feature type="transmembrane region" description="Helical" evidence="1">
    <location>
        <begin position="208"/>
        <end position="228"/>
    </location>
</feature>
<organism evidence="2 3">
    <name type="scientific">Pseudobacteriovorax antillogorgiicola</name>
    <dbReference type="NCBI Taxonomy" id="1513793"/>
    <lineage>
        <taxon>Bacteria</taxon>
        <taxon>Pseudomonadati</taxon>
        <taxon>Bdellovibrionota</taxon>
        <taxon>Oligoflexia</taxon>
        <taxon>Oligoflexales</taxon>
        <taxon>Pseudobacteriovoracaceae</taxon>
        <taxon>Pseudobacteriovorax</taxon>
    </lineage>
</organism>
<dbReference type="RefSeq" id="WP_132326000.1">
    <property type="nucleotide sequence ID" value="NZ_FWZT01000039.1"/>
</dbReference>
<reference evidence="3" key="1">
    <citation type="submission" date="2017-04" db="EMBL/GenBank/DDBJ databases">
        <authorList>
            <person name="Varghese N."/>
            <person name="Submissions S."/>
        </authorList>
    </citation>
    <scope>NUCLEOTIDE SEQUENCE [LARGE SCALE GENOMIC DNA]</scope>
    <source>
        <strain evidence="3">RKEM611</strain>
    </source>
</reference>
<evidence type="ECO:0000313" key="2">
    <source>
        <dbReference type="EMBL" id="SMF82022.1"/>
    </source>
</evidence>
<feature type="transmembrane region" description="Helical" evidence="1">
    <location>
        <begin position="16"/>
        <end position="37"/>
    </location>
</feature>